<dbReference type="SUPFAM" id="SSF51395">
    <property type="entry name" value="FMN-linked oxidoreductases"/>
    <property type="match status" value="1"/>
</dbReference>
<feature type="domain" description="Dihydroorotate dehydrogenase catalytic" evidence="14">
    <location>
        <begin position="46"/>
        <end position="336"/>
    </location>
</feature>
<dbReference type="Proteomes" id="UP000294887">
    <property type="component" value="Unassembled WGS sequence"/>
</dbReference>
<comment type="function">
    <text evidence="1 13">Catalyzes the conversion of dihydroorotate to orotate with quinone as electron acceptor.</text>
</comment>
<dbReference type="NCBIfam" id="NF003644">
    <property type="entry name" value="PRK05286.1-1"/>
    <property type="match status" value="1"/>
</dbReference>
<evidence type="ECO:0000259" key="14">
    <source>
        <dbReference type="Pfam" id="PF01180"/>
    </source>
</evidence>
<keyword evidence="7 13" id="KW-0285">Flavoprotein</keyword>
<keyword evidence="16" id="KW-1185">Reference proteome</keyword>
<dbReference type="NCBIfam" id="TIGR01036">
    <property type="entry name" value="pyrD_sub2"/>
    <property type="match status" value="1"/>
</dbReference>
<dbReference type="Gene3D" id="3.20.20.70">
    <property type="entry name" value="Aldolase class I"/>
    <property type="match status" value="1"/>
</dbReference>
<evidence type="ECO:0000256" key="13">
    <source>
        <dbReference type="HAMAP-Rule" id="MF_00225"/>
    </source>
</evidence>
<dbReference type="PANTHER" id="PTHR48109">
    <property type="entry name" value="DIHYDROOROTATE DEHYDROGENASE (QUINONE), MITOCHONDRIAL-RELATED"/>
    <property type="match status" value="1"/>
</dbReference>
<evidence type="ECO:0000256" key="3">
    <source>
        <dbReference type="ARBA" id="ARBA00005161"/>
    </source>
</evidence>
<dbReference type="NCBIfam" id="NF003646">
    <property type="entry name" value="PRK05286.1-4"/>
    <property type="match status" value="1"/>
</dbReference>
<keyword evidence="6 13" id="KW-1003">Cell membrane</keyword>
<feature type="binding site" evidence="13">
    <location>
        <position position="247"/>
    </location>
    <ligand>
        <name>FMN</name>
        <dbReference type="ChEBI" id="CHEBI:58210"/>
    </ligand>
</feature>
<evidence type="ECO:0000313" key="15">
    <source>
        <dbReference type="EMBL" id="TCJ86847.1"/>
    </source>
</evidence>
<dbReference type="UniPathway" id="UPA00070">
    <property type="reaction ID" value="UER00946"/>
</dbReference>
<feature type="active site" description="Nucleophile" evidence="13">
    <location>
        <position position="177"/>
    </location>
</feature>
<dbReference type="PROSITE" id="PS00912">
    <property type="entry name" value="DHODEHASE_2"/>
    <property type="match status" value="1"/>
</dbReference>
<feature type="binding site" evidence="13">
    <location>
        <begin position="320"/>
        <end position="321"/>
    </location>
    <ligand>
        <name>FMN</name>
        <dbReference type="ChEBI" id="CHEBI:58210"/>
    </ligand>
</feature>
<dbReference type="AlphaFoldDB" id="A0A4R1EYE0"/>
<feature type="binding site" evidence="13">
    <location>
        <position position="299"/>
    </location>
    <ligand>
        <name>FMN</name>
        <dbReference type="ChEBI" id="CHEBI:58210"/>
    </ligand>
</feature>
<dbReference type="FunFam" id="3.20.20.70:FF:000028">
    <property type="entry name" value="Dihydroorotate dehydrogenase (quinone)"/>
    <property type="match status" value="1"/>
</dbReference>
<accession>A0A4R1EYE0</accession>
<dbReference type="NCBIfam" id="NF003645">
    <property type="entry name" value="PRK05286.1-2"/>
    <property type="match status" value="1"/>
</dbReference>
<dbReference type="PANTHER" id="PTHR48109:SF4">
    <property type="entry name" value="DIHYDROOROTATE DEHYDROGENASE (QUINONE), MITOCHONDRIAL"/>
    <property type="match status" value="1"/>
</dbReference>
<sequence length="361" mass="39012">MYKLIRKFLFLFPAEVAHDLSLPALSLLDKVGLLRAVTPNVETKSIKVMGIEFPNRVGLAAGLDKNGDYISALSNLGFGFVEIGTVTPLAQPGNDKPRIFRLPEANAIINRMGFNNDGIDQLIENVNKARGNGFKGVLGINIGKNLKTKVEDATKDYLIGLRQAYYYADYITINISSPNTPGLRTLQYGDELNGLLSAIKNEQMKLALEHKKYVPVAIKVAPDLTEKEVEAVAESILANNMDALIATNTTLARDAVEGLNHANEAGGLSGDPVKTQSTKIIAEFHKYLKGQVPIIGVGGISSAKDAEDKLNAGASLVQIYTGFIYQGPGLIRDILQSDAINNHQDTVIDVDVADGVDDHQE</sequence>
<feature type="binding site" evidence="13">
    <location>
        <position position="179"/>
    </location>
    <ligand>
        <name>substrate</name>
    </ligand>
</feature>
<dbReference type="HAMAP" id="MF_00225">
    <property type="entry name" value="DHO_dh_type2"/>
    <property type="match status" value="1"/>
</dbReference>
<feature type="binding site" evidence="13">
    <location>
        <position position="65"/>
    </location>
    <ligand>
        <name>substrate</name>
    </ligand>
</feature>
<evidence type="ECO:0000256" key="1">
    <source>
        <dbReference type="ARBA" id="ARBA00003125"/>
    </source>
</evidence>
<dbReference type="InterPro" id="IPR050074">
    <property type="entry name" value="DHO_dehydrogenase"/>
</dbReference>
<evidence type="ECO:0000256" key="6">
    <source>
        <dbReference type="ARBA" id="ARBA00022475"/>
    </source>
</evidence>
<dbReference type="InterPro" id="IPR001295">
    <property type="entry name" value="Dihydroorotate_DH_CS"/>
</dbReference>
<name>A0A4R1EYE0_9GAMM</name>
<dbReference type="CDD" id="cd04738">
    <property type="entry name" value="DHOD_2_like"/>
    <property type="match status" value="1"/>
</dbReference>
<comment type="similarity">
    <text evidence="4 13">Belongs to the dihydroorotate dehydrogenase family. Type 2 subfamily.</text>
</comment>
<dbReference type="RefSeq" id="WP_131905178.1">
    <property type="nucleotide sequence ID" value="NZ_BAAAFU010000004.1"/>
</dbReference>
<keyword evidence="10 13" id="KW-0560">Oxidoreductase</keyword>
<organism evidence="15 16">
    <name type="scientific">Cocleimonas flava</name>
    <dbReference type="NCBI Taxonomy" id="634765"/>
    <lineage>
        <taxon>Bacteria</taxon>
        <taxon>Pseudomonadati</taxon>
        <taxon>Pseudomonadota</taxon>
        <taxon>Gammaproteobacteria</taxon>
        <taxon>Thiotrichales</taxon>
        <taxon>Thiotrichaceae</taxon>
        <taxon>Cocleimonas</taxon>
    </lineage>
</organism>
<feature type="binding site" evidence="13">
    <location>
        <position position="85"/>
    </location>
    <ligand>
        <name>FMN</name>
        <dbReference type="ChEBI" id="CHEBI:58210"/>
    </ligand>
</feature>
<evidence type="ECO:0000256" key="4">
    <source>
        <dbReference type="ARBA" id="ARBA00005359"/>
    </source>
</evidence>
<dbReference type="InterPro" id="IPR005720">
    <property type="entry name" value="Dihydroorotate_DH_cat"/>
</dbReference>
<comment type="pathway">
    <text evidence="3 13">Pyrimidine metabolism; UMP biosynthesis via de novo pathway; orotate from (S)-dihydroorotate (quinone route): step 1/1.</text>
</comment>
<feature type="binding site" evidence="13">
    <location>
        <position position="174"/>
    </location>
    <ligand>
        <name>substrate</name>
    </ligand>
</feature>
<reference evidence="15 16" key="1">
    <citation type="submission" date="2019-03" db="EMBL/GenBank/DDBJ databases">
        <title>Genomic Encyclopedia of Type Strains, Phase IV (KMG-IV): sequencing the most valuable type-strain genomes for metagenomic binning, comparative biology and taxonomic classification.</title>
        <authorList>
            <person name="Goeker M."/>
        </authorList>
    </citation>
    <scope>NUCLEOTIDE SEQUENCE [LARGE SCALE GENOMIC DNA]</scope>
    <source>
        <strain evidence="15 16">DSM 24830</strain>
    </source>
</reference>
<feature type="binding site" evidence="13">
    <location>
        <begin position="61"/>
        <end position="65"/>
    </location>
    <ligand>
        <name>FMN</name>
        <dbReference type="ChEBI" id="CHEBI:58210"/>
    </ligand>
</feature>
<proteinExistence type="inferred from homology"/>
<dbReference type="NCBIfam" id="NF003652">
    <property type="entry name" value="PRK05286.2-5"/>
    <property type="match status" value="1"/>
</dbReference>
<evidence type="ECO:0000256" key="9">
    <source>
        <dbReference type="ARBA" id="ARBA00022975"/>
    </source>
</evidence>
<evidence type="ECO:0000256" key="12">
    <source>
        <dbReference type="ARBA" id="ARBA00048639"/>
    </source>
</evidence>
<dbReference type="InterPro" id="IPR013785">
    <property type="entry name" value="Aldolase_TIM"/>
</dbReference>
<dbReference type="PROSITE" id="PS00911">
    <property type="entry name" value="DHODEHASE_1"/>
    <property type="match status" value="1"/>
</dbReference>
<feature type="binding site" evidence="13">
    <location>
        <begin position="248"/>
        <end position="249"/>
    </location>
    <ligand>
        <name>substrate</name>
    </ligand>
</feature>
<comment type="cofactor">
    <cofactor evidence="13">
        <name>FMN</name>
        <dbReference type="ChEBI" id="CHEBI:58210"/>
    </cofactor>
    <text evidence="13">Binds 1 FMN per subunit.</text>
</comment>
<keyword evidence="8 13" id="KW-0288">FMN</keyword>
<feature type="binding site" evidence="13">
    <location>
        <begin position="110"/>
        <end position="114"/>
    </location>
    <ligand>
        <name>substrate</name>
    </ligand>
</feature>
<evidence type="ECO:0000313" key="16">
    <source>
        <dbReference type="Proteomes" id="UP000294887"/>
    </source>
</evidence>
<dbReference type="InterPro" id="IPR005719">
    <property type="entry name" value="Dihydroorotate_DH_2"/>
</dbReference>
<feature type="binding site" evidence="13">
    <location>
        <position position="141"/>
    </location>
    <ligand>
        <name>FMN</name>
        <dbReference type="ChEBI" id="CHEBI:58210"/>
    </ligand>
</feature>
<feature type="binding site" evidence="13">
    <location>
        <position position="270"/>
    </location>
    <ligand>
        <name>FMN</name>
        <dbReference type="ChEBI" id="CHEBI:58210"/>
    </ligand>
</feature>
<dbReference type="OrthoDB" id="9802377at2"/>
<comment type="catalytic activity">
    <reaction evidence="12 13">
        <text>(S)-dihydroorotate + a quinone = orotate + a quinol</text>
        <dbReference type="Rhea" id="RHEA:30187"/>
        <dbReference type="ChEBI" id="CHEBI:24646"/>
        <dbReference type="ChEBI" id="CHEBI:30839"/>
        <dbReference type="ChEBI" id="CHEBI:30864"/>
        <dbReference type="ChEBI" id="CHEBI:132124"/>
        <dbReference type="EC" id="1.3.5.2"/>
    </reaction>
</comment>
<feature type="binding site" evidence="13">
    <location>
        <position position="174"/>
    </location>
    <ligand>
        <name>FMN</name>
        <dbReference type="ChEBI" id="CHEBI:58210"/>
    </ligand>
</feature>
<evidence type="ECO:0000256" key="8">
    <source>
        <dbReference type="ARBA" id="ARBA00022643"/>
    </source>
</evidence>
<dbReference type="EMBL" id="SMFQ01000003">
    <property type="protein sequence ID" value="TCJ86847.1"/>
    <property type="molecule type" value="Genomic_DNA"/>
</dbReference>
<comment type="subcellular location">
    <subcellularLocation>
        <location evidence="2 13">Cell membrane</location>
        <topology evidence="2 13">Peripheral membrane protein</topology>
    </subcellularLocation>
</comment>
<dbReference type="GO" id="GO:0106430">
    <property type="term" value="F:dihydroorotate dehydrogenase (quinone) activity"/>
    <property type="evidence" value="ECO:0007669"/>
    <property type="project" value="UniProtKB-EC"/>
</dbReference>
<keyword evidence="9 13" id="KW-0665">Pyrimidine biosynthesis</keyword>
<evidence type="ECO:0000256" key="11">
    <source>
        <dbReference type="ARBA" id="ARBA00023136"/>
    </source>
</evidence>
<dbReference type="GO" id="GO:0006207">
    <property type="term" value="P:'de novo' pyrimidine nucleobase biosynthetic process"/>
    <property type="evidence" value="ECO:0007669"/>
    <property type="project" value="UniProtKB-UniRule"/>
</dbReference>
<evidence type="ECO:0000256" key="7">
    <source>
        <dbReference type="ARBA" id="ARBA00022630"/>
    </source>
</evidence>
<comment type="subunit">
    <text evidence="5 13">Monomer.</text>
</comment>
<dbReference type="Pfam" id="PF01180">
    <property type="entry name" value="DHO_dh"/>
    <property type="match status" value="1"/>
</dbReference>
<evidence type="ECO:0000256" key="10">
    <source>
        <dbReference type="ARBA" id="ARBA00023002"/>
    </source>
</evidence>
<feature type="binding site" evidence="13">
    <location>
        <position position="219"/>
    </location>
    <ligand>
        <name>FMN</name>
        <dbReference type="ChEBI" id="CHEBI:58210"/>
    </ligand>
</feature>
<evidence type="ECO:0000256" key="5">
    <source>
        <dbReference type="ARBA" id="ARBA00011245"/>
    </source>
</evidence>
<evidence type="ECO:0000256" key="2">
    <source>
        <dbReference type="ARBA" id="ARBA00004202"/>
    </source>
</evidence>
<dbReference type="EC" id="1.3.5.2" evidence="13"/>
<keyword evidence="11 13" id="KW-0472">Membrane</keyword>
<comment type="caution">
    <text evidence="15">The sequence shown here is derived from an EMBL/GenBank/DDBJ whole genome shotgun (WGS) entry which is preliminary data.</text>
</comment>
<dbReference type="GO" id="GO:0005737">
    <property type="term" value="C:cytoplasm"/>
    <property type="evidence" value="ECO:0007669"/>
    <property type="project" value="InterPro"/>
</dbReference>
<dbReference type="GO" id="GO:0044205">
    <property type="term" value="P:'de novo' UMP biosynthetic process"/>
    <property type="evidence" value="ECO:0007669"/>
    <property type="project" value="UniProtKB-UniRule"/>
</dbReference>
<dbReference type="GO" id="GO:0005886">
    <property type="term" value="C:plasma membrane"/>
    <property type="evidence" value="ECO:0007669"/>
    <property type="project" value="UniProtKB-SubCell"/>
</dbReference>
<protein>
    <recommendedName>
        <fullName evidence="13">Dihydroorotate dehydrogenase (quinone)</fullName>
        <ecNumber evidence="13">1.3.5.2</ecNumber>
    </recommendedName>
    <alternativeName>
        <fullName evidence="13">DHOdehase</fullName>
        <shortName evidence="13">DHOD</shortName>
        <shortName evidence="13">DHODase</shortName>
    </alternativeName>
    <alternativeName>
        <fullName evidence="13">Dihydroorotate oxidase</fullName>
    </alternativeName>
</protein>
<gene>
    <name evidence="13" type="primary">pyrD</name>
    <name evidence="15" type="ORF">EV695_1345</name>
</gene>